<evidence type="ECO:0000313" key="2">
    <source>
        <dbReference type="EMBL" id="GGD45427.1"/>
    </source>
</evidence>
<accession>A0A917DLA5</accession>
<dbReference type="AlphaFoldDB" id="A0A917DLA5"/>
<feature type="transmembrane region" description="Helical" evidence="1">
    <location>
        <begin position="107"/>
        <end position="125"/>
    </location>
</feature>
<organism evidence="2 3">
    <name type="scientific">Emticicia aquatilis</name>
    <dbReference type="NCBI Taxonomy" id="1537369"/>
    <lineage>
        <taxon>Bacteria</taxon>
        <taxon>Pseudomonadati</taxon>
        <taxon>Bacteroidota</taxon>
        <taxon>Cytophagia</taxon>
        <taxon>Cytophagales</taxon>
        <taxon>Leadbetterellaceae</taxon>
        <taxon>Emticicia</taxon>
    </lineage>
</organism>
<reference evidence="2" key="1">
    <citation type="journal article" date="2014" name="Int. J. Syst. Evol. Microbiol.">
        <title>Complete genome sequence of Corynebacterium casei LMG S-19264T (=DSM 44701T), isolated from a smear-ripened cheese.</title>
        <authorList>
            <consortium name="US DOE Joint Genome Institute (JGI-PGF)"/>
            <person name="Walter F."/>
            <person name="Albersmeier A."/>
            <person name="Kalinowski J."/>
            <person name="Ruckert C."/>
        </authorList>
    </citation>
    <scope>NUCLEOTIDE SEQUENCE</scope>
    <source>
        <strain evidence="2">CGMCC 1.15958</strain>
    </source>
</reference>
<protein>
    <submittedName>
        <fullName evidence="2">Uncharacterized protein</fullName>
    </submittedName>
</protein>
<name>A0A917DLA5_9BACT</name>
<comment type="caution">
    <text evidence="2">The sequence shown here is derived from an EMBL/GenBank/DDBJ whole genome shotgun (WGS) entry which is preliminary data.</text>
</comment>
<evidence type="ECO:0000256" key="1">
    <source>
        <dbReference type="SAM" id="Phobius"/>
    </source>
</evidence>
<feature type="transmembrane region" description="Helical" evidence="1">
    <location>
        <begin position="6"/>
        <end position="28"/>
    </location>
</feature>
<reference evidence="2" key="2">
    <citation type="submission" date="2020-09" db="EMBL/GenBank/DDBJ databases">
        <authorList>
            <person name="Sun Q."/>
            <person name="Zhou Y."/>
        </authorList>
    </citation>
    <scope>NUCLEOTIDE SEQUENCE</scope>
    <source>
        <strain evidence="2">CGMCC 1.15958</strain>
    </source>
</reference>
<keyword evidence="1" id="KW-1133">Transmembrane helix</keyword>
<gene>
    <name evidence="2" type="ORF">GCM10011514_06800</name>
</gene>
<dbReference type="RefSeq" id="WP_188764608.1">
    <property type="nucleotide sequence ID" value="NZ_BMKK01000001.1"/>
</dbReference>
<proteinExistence type="predicted"/>
<dbReference type="Proteomes" id="UP000609064">
    <property type="component" value="Unassembled WGS sequence"/>
</dbReference>
<sequence>MKEIAQIGLLIILSATIIFHVLVLVKIIPYKIVWGGRLKTDADMYKFELVSLVLNLFFLCVIAIKAGIFKVDFPANILNYIIWGMAALFLLNTIGNLLSKSSLEKKIFTPITILLTIFLVILLLAK</sequence>
<evidence type="ECO:0000313" key="3">
    <source>
        <dbReference type="Proteomes" id="UP000609064"/>
    </source>
</evidence>
<keyword evidence="1" id="KW-0472">Membrane</keyword>
<keyword evidence="3" id="KW-1185">Reference proteome</keyword>
<keyword evidence="1" id="KW-0812">Transmembrane</keyword>
<dbReference type="EMBL" id="BMKK01000001">
    <property type="protein sequence ID" value="GGD45427.1"/>
    <property type="molecule type" value="Genomic_DNA"/>
</dbReference>
<feature type="transmembrane region" description="Helical" evidence="1">
    <location>
        <begin position="49"/>
        <end position="71"/>
    </location>
</feature>
<feature type="transmembrane region" description="Helical" evidence="1">
    <location>
        <begin position="77"/>
        <end position="95"/>
    </location>
</feature>